<sequence>MNPDASRLWAKDLPLDVAIHRFTVGEDPDTDLALLAFDALGSAAHARMLAATGLLQPADAAALVRGLHRIATLARQNAFPIPPHLEDGHTAIEADLTRTLGVVGGRIHLGRSRNDQVILALRLYLRDALLRLGLRVSDLAAAFVAFARTHQEVPLPGYTHLRRAMPSTFGLWATAFAEGLLEELEALQSVYQRLDRCPLGSAAGFGVPLPIDRELTARLLGFSKVQRSPIDVQNSRGRHEVAMLQWAASAGGVLEKFLWDVSFYSTEEFGFLKLPDAFTTGSSIMPQKKNPDVVELARGRCRELRGTAGLVEQIGSGLPSSYHRDLQLLKRPVILGLRQADELFGVLVRLIPALKVDASATAAASTDDLYAAHQAYVYVQGGLPFREAYRKVAQQIQEGTFTPDRAALTATHLGGAGNLGLDSLAVELAAARTWIEAKREVHAEAEAALWAN</sequence>
<protein>
    <recommendedName>
        <fullName evidence="3 5">Argininosuccinate lyase</fullName>
        <ecNumber evidence="3 5">4.3.2.1</ecNumber>
    </recommendedName>
</protein>
<dbReference type="SUPFAM" id="SSF48557">
    <property type="entry name" value="L-aspartase-like"/>
    <property type="match status" value="1"/>
</dbReference>
<keyword evidence="4" id="KW-0055">Arginine biosynthesis</keyword>
<evidence type="ECO:0000259" key="6">
    <source>
        <dbReference type="Pfam" id="PF00206"/>
    </source>
</evidence>
<accession>A0A9D7XJZ1</accession>
<dbReference type="NCBIfam" id="TIGR00838">
    <property type="entry name" value="argH"/>
    <property type="match status" value="1"/>
</dbReference>
<evidence type="ECO:0000256" key="1">
    <source>
        <dbReference type="ARBA" id="ARBA00000985"/>
    </source>
</evidence>
<evidence type="ECO:0000256" key="5">
    <source>
        <dbReference type="NCBIfam" id="TIGR00838"/>
    </source>
</evidence>
<dbReference type="GO" id="GO:0004056">
    <property type="term" value="F:argininosuccinate lyase activity"/>
    <property type="evidence" value="ECO:0007669"/>
    <property type="project" value="UniProtKB-UniRule"/>
</dbReference>
<dbReference type="EC" id="4.3.2.1" evidence="3 5"/>
<dbReference type="InterPro" id="IPR008948">
    <property type="entry name" value="L-Aspartase-like"/>
</dbReference>
<feature type="domain" description="Fumarate lyase N-terminal" evidence="6">
    <location>
        <begin position="41"/>
        <end position="306"/>
    </location>
</feature>
<name>A0A9D7XJZ1_9BACT</name>
<dbReference type="Gene3D" id="1.10.275.10">
    <property type="entry name" value="Fumarase/aspartase (N-terminal domain)"/>
    <property type="match status" value="1"/>
</dbReference>
<dbReference type="PRINTS" id="PR00149">
    <property type="entry name" value="FUMRATELYASE"/>
</dbReference>
<organism evidence="7 8">
    <name type="scientific">Candidatus Geothrix skivensis</name>
    <dbReference type="NCBI Taxonomy" id="2954439"/>
    <lineage>
        <taxon>Bacteria</taxon>
        <taxon>Pseudomonadati</taxon>
        <taxon>Acidobacteriota</taxon>
        <taxon>Holophagae</taxon>
        <taxon>Holophagales</taxon>
        <taxon>Holophagaceae</taxon>
        <taxon>Geothrix</taxon>
    </lineage>
</organism>
<dbReference type="InterPro" id="IPR020557">
    <property type="entry name" value="Fumarate_lyase_CS"/>
</dbReference>
<dbReference type="Pfam" id="PF00206">
    <property type="entry name" value="Lyase_1"/>
    <property type="match status" value="1"/>
</dbReference>
<evidence type="ECO:0000256" key="3">
    <source>
        <dbReference type="ARBA" id="ARBA00012338"/>
    </source>
</evidence>
<evidence type="ECO:0000313" key="7">
    <source>
        <dbReference type="EMBL" id="MBK9795035.1"/>
    </source>
</evidence>
<dbReference type="EMBL" id="JADKIO010000002">
    <property type="protein sequence ID" value="MBK9795035.1"/>
    <property type="molecule type" value="Genomic_DNA"/>
</dbReference>
<dbReference type="Gene3D" id="1.10.40.30">
    <property type="entry name" value="Fumarase/aspartase (C-terminal domain)"/>
    <property type="match status" value="1"/>
</dbReference>
<dbReference type="GO" id="GO:0005829">
    <property type="term" value="C:cytosol"/>
    <property type="evidence" value="ECO:0007669"/>
    <property type="project" value="TreeGrafter"/>
</dbReference>
<dbReference type="PRINTS" id="PR00145">
    <property type="entry name" value="ARGSUCLYASE"/>
</dbReference>
<comment type="caution">
    <text evidence="7">The sequence shown here is derived from an EMBL/GenBank/DDBJ whole genome shotgun (WGS) entry which is preliminary data.</text>
</comment>
<dbReference type="InterPro" id="IPR022761">
    <property type="entry name" value="Fumarate_lyase_N"/>
</dbReference>
<comment type="catalytic activity">
    <reaction evidence="1">
        <text>2-(N(omega)-L-arginino)succinate = fumarate + L-arginine</text>
        <dbReference type="Rhea" id="RHEA:24020"/>
        <dbReference type="ChEBI" id="CHEBI:29806"/>
        <dbReference type="ChEBI" id="CHEBI:32682"/>
        <dbReference type="ChEBI" id="CHEBI:57472"/>
        <dbReference type="EC" id="4.3.2.1"/>
    </reaction>
</comment>
<dbReference type="PANTHER" id="PTHR43814:SF1">
    <property type="entry name" value="ARGININOSUCCINATE LYASE"/>
    <property type="match status" value="1"/>
</dbReference>
<dbReference type="Proteomes" id="UP000886657">
    <property type="component" value="Unassembled WGS sequence"/>
</dbReference>
<dbReference type="PROSITE" id="PS00163">
    <property type="entry name" value="FUMARATE_LYASES"/>
    <property type="match status" value="1"/>
</dbReference>
<dbReference type="InterPro" id="IPR009049">
    <property type="entry name" value="Argininosuccinate_lyase"/>
</dbReference>
<reference evidence="7" key="1">
    <citation type="submission" date="2020-10" db="EMBL/GenBank/DDBJ databases">
        <title>Connecting structure to function with the recovery of over 1000 high-quality activated sludge metagenome-assembled genomes encoding full-length rRNA genes using long-read sequencing.</title>
        <authorList>
            <person name="Singleton C.M."/>
            <person name="Petriglieri F."/>
            <person name="Kristensen J.M."/>
            <person name="Kirkegaard R.H."/>
            <person name="Michaelsen T.Y."/>
            <person name="Andersen M.H."/>
            <person name="Karst S.M."/>
            <person name="Dueholm M.S."/>
            <person name="Nielsen P.H."/>
            <person name="Albertsen M."/>
        </authorList>
    </citation>
    <scope>NUCLEOTIDE SEQUENCE</scope>
    <source>
        <strain evidence="7">Skiv_18-Q3-R9-52_MAXAC.067</strain>
    </source>
</reference>
<dbReference type="Gene3D" id="1.20.200.10">
    <property type="entry name" value="Fumarase/aspartase (Central domain)"/>
    <property type="match status" value="1"/>
</dbReference>
<dbReference type="InterPro" id="IPR000362">
    <property type="entry name" value="Fumarate_lyase_fam"/>
</dbReference>
<comment type="pathway">
    <text evidence="2">Amino-acid biosynthesis; L-arginine biosynthesis; L-arginine from L-ornithine and carbamoyl phosphate: step 3/3.</text>
</comment>
<keyword evidence="7" id="KW-0456">Lyase</keyword>
<evidence type="ECO:0000256" key="2">
    <source>
        <dbReference type="ARBA" id="ARBA00004941"/>
    </source>
</evidence>
<dbReference type="PANTHER" id="PTHR43814">
    <property type="entry name" value="ARGININOSUCCINATE LYASE"/>
    <property type="match status" value="1"/>
</dbReference>
<evidence type="ECO:0000313" key="8">
    <source>
        <dbReference type="Proteomes" id="UP000886657"/>
    </source>
</evidence>
<dbReference type="GO" id="GO:0042450">
    <property type="term" value="P:L-arginine biosynthetic process via ornithine"/>
    <property type="evidence" value="ECO:0007669"/>
    <property type="project" value="UniProtKB-UniRule"/>
</dbReference>
<keyword evidence="4" id="KW-0028">Amino-acid biosynthesis</keyword>
<dbReference type="InterPro" id="IPR024083">
    <property type="entry name" value="Fumarase/histidase_N"/>
</dbReference>
<gene>
    <name evidence="7" type="primary">argH</name>
    <name evidence="7" type="ORF">IPP58_00805</name>
</gene>
<proteinExistence type="predicted"/>
<dbReference type="AlphaFoldDB" id="A0A9D7XJZ1"/>
<evidence type="ECO:0000256" key="4">
    <source>
        <dbReference type="ARBA" id="ARBA00022571"/>
    </source>
</evidence>